<sequence length="158" mass="17330">MIRQQRGVGMIEILVAVLIFAIGLLGVGGMQIFALKMNTNAEIRTRANLLAMDMVERMRANPSQWDEYPMTAAECSSAVSDSPSSTDIAALDRSLWCQKLERELPEGEGTIAMTNGVVTITLNWQEREGREITDADGSGTGSELAEHEFVLRARLTNV</sequence>
<dbReference type="NCBIfam" id="TIGR02523">
    <property type="entry name" value="type_IV_pilV"/>
    <property type="match status" value="1"/>
</dbReference>
<dbReference type="Pfam" id="PF07963">
    <property type="entry name" value="N_methyl"/>
    <property type="match status" value="1"/>
</dbReference>
<evidence type="ECO:0000256" key="1">
    <source>
        <dbReference type="SAM" id="Phobius"/>
    </source>
</evidence>
<evidence type="ECO:0000313" key="4">
    <source>
        <dbReference type="Proteomes" id="UP000252995"/>
    </source>
</evidence>
<evidence type="ECO:0000259" key="2">
    <source>
        <dbReference type="Pfam" id="PF22150"/>
    </source>
</evidence>
<dbReference type="Pfam" id="PF22150">
    <property type="entry name" value="Tt1218-like"/>
    <property type="match status" value="1"/>
</dbReference>
<dbReference type="OrthoDB" id="5741561at2"/>
<keyword evidence="1" id="KW-1133">Transmembrane helix</keyword>
<accession>A0A366GNX5</accession>
<gene>
    <name evidence="3" type="ORF">DET50_110102</name>
</gene>
<dbReference type="NCBIfam" id="TIGR02532">
    <property type="entry name" value="IV_pilin_GFxxxE"/>
    <property type="match status" value="1"/>
</dbReference>
<dbReference type="AlphaFoldDB" id="A0A366GNX5"/>
<protein>
    <submittedName>
        <fullName evidence="3">Type IV pilus assembly protein PilV</fullName>
    </submittedName>
</protein>
<comment type="caution">
    <text evidence="3">The sequence shown here is derived from an EMBL/GenBank/DDBJ whole genome shotgun (WGS) entry which is preliminary data.</text>
</comment>
<keyword evidence="1" id="KW-0472">Membrane</keyword>
<evidence type="ECO:0000313" key="3">
    <source>
        <dbReference type="EMBL" id="RBP29203.1"/>
    </source>
</evidence>
<dbReference type="RefSeq" id="WP_113862838.1">
    <property type="nucleotide sequence ID" value="NZ_QNRO01000010.1"/>
</dbReference>
<feature type="transmembrane region" description="Helical" evidence="1">
    <location>
        <begin position="12"/>
        <end position="34"/>
    </location>
</feature>
<dbReference type="InterPro" id="IPR054402">
    <property type="entry name" value="Tt1218-like_dom"/>
</dbReference>
<name>A0A366GNX5_9GAMM</name>
<dbReference type="Proteomes" id="UP000252995">
    <property type="component" value="Unassembled WGS sequence"/>
</dbReference>
<organism evidence="3 4">
    <name type="scientific">Marinobacter pelagius</name>
    <dbReference type="NCBI Taxonomy" id="379482"/>
    <lineage>
        <taxon>Bacteria</taxon>
        <taxon>Pseudomonadati</taxon>
        <taxon>Pseudomonadota</taxon>
        <taxon>Gammaproteobacteria</taxon>
        <taxon>Pseudomonadales</taxon>
        <taxon>Marinobacteraceae</taxon>
        <taxon>Marinobacter</taxon>
    </lineage>
</organism>
<proteinExistence type="predicted"/>
<dbReference type="InterPro" id="IPR012902">
    <property type="entry name" value="N_methyl_site"/>
</dbReference>
<dbReference type="InterPro" id="IPR013362">
    <property type="entry name" value="Pilus_4_PilV"/>
</dbReference>
<keyword evidence="1" id="KW-0812">Transmembrane</keyword>
<feature type="domain" description="Type IV pilin Tt1218-like" evidence="2">
    <location>
        <begin position="30"/>
        <end position="80"/>
    </location>
</feature>
<reference evidence="3 4" key="1">
    <citation type="submission" date="2018-06" db="EMBL/GenBank/DDBJ databases">
        <title>Freshwater and sediment microbial communities from various areas in North America, analyzing microbe dynamics in response to fracking.</title>
        <authorList>
            <person name="Lamendella R."/>
        </authorList>
    </citation>
    <scope>NUCLEOTIDE SEQUENCE [LARGE SCALE GENOMIC DNA]</scope>
    <source>
        <strain evidence="3 4">114J</strain>
    </source>
</reference>
<dbReference type="EMBL" id="QNRO01000010">
    <property type="protein sequence ID" value="RBP29203.1"/>
    <property type="molecule type" value="Genomic_DNA"/>
</dbReference>